<protein>
    <submittedName>
        <fullName evidence="2">Uncharacterized protein</fullName>
    </submittedName>
</protein>
<proteinExistence type="predicted"/>
<evidence type="ECO:0000313" key="2">
    <source>
        <dbReference type="EMBL" id="KAK4540440.1"/>
    </source>
</evidence>
<evidence type="ECO:0000256" key="1">
    <source>
        <dbReference type="SAM" id="MobiDB-lite"/>
    </source>
</evidence>
<dbReference type="EMBL" id="JAVFHQ010000067">
    <property type="protein sequence ID" value="KAK4540440.1"/>
    <property type="molecule type" value="Genomic_DNA"/>
</dbReference>
<organism evidence="2 3">
    <name type="scientific">Oleoguttula mirabilis</name>
    <dbReference type="NCBI Taxonomy" id="1507867"/>
    <lineage>
        <taxon>Eukaryota</taxon>
        <taxon>Fungi</taxon>
        <taxon>Dikarya</taxon>
        <taxon>Ascomycota</taxon>
        <taxon>Pezizomycotina</taxon>
        <taxon>Dothideomycetes</taxon>
        <taxon>Dothideomycetidae</taxon>
        <taxon>Mycosphaerellales</taxon>
        <taxon>Teratosphaeriaceae</taxon>
        <taxon>Oleoguttula</taxon>
    </lineage>
</organism>
<dbReference type="Proteomes" id="UP001324427">
    <property type="component" value="Unassembled WGS sequence"/>
</dbReference>
<evidence type="ECO:0000313" key="3">
    <source>
        <dbReference type="Proteomes" id="UP001324427"/>
    </source>
</evidence>
<reference evidence="2 3" key="1">
    <citation type="submission" date="2021-11" db="EMBL/GenBank/DDBJ databases">
        <title>Black yeast isolated from Biological Soil Crust.</title>
        <authorList>
            <person name="Kurbessoian T."/>
        </authorList>
    </citation>
    <scope>NUCLEOTIDE SEQUENCE [LARGE SCALE GENOMIC DNA]</scope>
    <source>
        <strain evidence="2 3">CCFEE 5522</strain>
    </source>
</reference>
<name>A0AAV9J6L3_9PEZI</name>
<accession>A0AAV9J6L3</accession>
<sequence>MDSARASTIFRNREKSSFRADLVVSLYNLLNETKTHTGANETVVKAEIADALQQFANMANNPTTARDDIENAIAALSGSGVKAVVLAGKGNLLEAYGGLETRLATNVAIIERLVETFRLRSGKGALDYGEEEQQSQQAQPSPPSGENTK</sequence>
<comment type="caution">
    <text evidence="2">The sequence shown here is derived from an EMBL/GenBank/DDBJ whole genome shotgun (WGS) entry which is preliminary data.</text>
</comment>
<feature type="region of interest" description="Disordered" evidence="1">
    <location>
        <begin position="125"/>
        <end position="149"/>
    </location>
</feature>
<gene>
    <name evidence="2" type="ORF">LTR36_009186</name>
</gene>
<keyword evidence="3" id="KW-1185">Reference proteome</keyword>
<dbReference type="AlphaFoldDB" id="A0AAV9J6L3"/>